<accession>A0A9P6EAV2</accession>
<dbReference type="Proteomes" id="UP000807306">
    <property type="component" value="Unassembled WGS sequence"/>
</dbReference>
<comment type="caution">
    <text evidence="3">The sequence shown here is derived from an EMBL/GenBank/DDBJ whole genome shotgun (WGS) entry which is preliminary data.</text>
</comment>
<dbReference type="AlphaFoldDB" id="A0A9P6EAV2"/>
<feature type="transmembrane region" description="Helical" evidence="1">
    <location>
        <begin position="134"/>
        <end position="158"/>
    </location>
</feature>
<proteinExistence type="predicted"/>
<feature type="transmembrane region" description="Helical" evidence="1">
    <location>
        <begin position="299"/>
        <end position="322"/>
    </location>
</feature>
<evidence type="ECO:0008006" key="5">
    <source>
        <dbReference type="Google" id="ProtNLM"/>
    </source>
</evidence>
<name>A0A9P6EAV2_9AGAR</name>
<keyword evidence="2" id="KW-0732">Signal</keyword>
<organism evidence="3 4">
    <name type="scientific">Crepidotus variabilis</name>
    <dbReference type="NCBI Taxonomy" id="179855"/>
    <lineage>
        <taxon>Eukaryota</taxon>
        <taxon>Fungi</taxon>
        <taxon>Dikarya</taxon>
        <taxon>Basidiomycota</taxon>
        <taxon>Agaricomycotina</taxon>
        <taxon>Agaricomycetes</taxon>
        <taxon>Agaricomycetidae</taxon>
        <taxon>Agaricales</taxon>
        <taxon>Agaricineae</taxon>
        <taxon>Crepidotaceae</taxon>
        <taxon>Crepidotus</taxon>
    </lineage>
</organism>
<protein>
    <recommendedName>
        <fullName evidence="5">Gustatory receptor</fullName>
    </recommendedName>
</protein>
<feature type="transmembrane region" description="Helical" evidence="1">
    <location>
        <begin position="270"/>
        <end position="287"/>
    </location>
</feature>
<feature type="transmembrane region" description="Helical" evidence="1">
    <location>
        <begin position="227"/>
        <end position="249"/>
    </location>
</feature>
<keyword evidence="1" id="KW-0472">Membrane</keyword>
<gene>
    <name evidence="3" type="ORF">CPB83DRAFT_896833</name>
</gene>
<sequence>MTCFSHTKPLVITTLLLSLSRVYAKKGGSAGHSTSGSSDISLTLDLSSVNAATFSFYIIFSFFTLLQLFSCYKLRRPYSPEENFPRRSPFRWILAILILCLLTSYGLGATVIAHDKFDGPRWRSSFYGSQLSPAVYGMAVIMRDLVDIFIYLGLMVLIQHRYKTLSHSKESGAPRMNSLLWIVPFVLMGLMLATSIIFVILLCVLIGNPAVDEVMLGVLQGFSHLRLILYLLLTISFIVACTTLWRHVLNNSPPEHHKFDLDVLAPIQKSLCVVLAIRAMYELAIYIPQFVDPALDIDIVDLTGILVEGIVYLVVISTALSIGKTHKEVVQQTKHLDTKVHN</sequence>
<keyword evidence="1" id="KW-0812">Transmembrane</keyword>
<evidence type="ECO:0000313" key="4">
    <source>
        <dbReference type="Proteomes" id="UP000807306"/>
    </source>
</evidence>
<evidence type="ECO:0000256" key="1">
    <source>
        <dbReference type="SAM" id="Phobius"/>
    </source>
</evidence>
<keyword evidence="1" id="KW-1133">Transmembrane helix</keyword>
<feature type="signal peptide" evidence="2">
    <location>
        <begin position="1"/>
        <end position="24"/>
    </location>
</feature>
<feature type="chain" id="PRO_5040405242" description="Gustatory receptor" evidence="2">
    <location>
        <begin position="25"/>
        <end position="342"/>
    </location>
</feature>
<keyword evidence="4" id="KW-1185">Reference proteome</keyword>
<dbReference type="EMBL" id="MU157881">
    <property type="protein sequence ID" value="KAF9525659.1"/>
    <property type="molecule type" value="Genomic_DNA"/>
</dbReference>
<evidence type="ECO:0000256" key="2">
    <source>
        <dbReference type="SAM" id="SignalP"/>
    </source>
</evidence>
<feature type="transmembrane region" description="Helical" evidence="1">
    <location>
        <begin position="48"/>
        <end position="69"/>
    </location>
</feature>
<evidence type="ECO:0000313" key="3">
    <source>
        <dbReference type="EMBL" id="KAF9525659.1"/>
    </source>
</evidence>
<feature type="transmembrane region" description="Helical" evidence="1">
    <location>
        <begin position="90"/>
        <end position="114"/>
    </location>
</feature>
<reference evidence="3" key="1">
    <citation type="submission" date="2020-11" db="EMBL/GenBank/DDBJ databases">
        <authorList>
            <consortium name="DOE Joint Genome Institute"/>
            <person name="Ahrendt S."/>
            <person name="Riley R."/>
            <person name="Andreopoulos W."/>
            <person name="Labutti K."/>
            <person name="Pangilinan J."/>
            <person name="Ruiz-Duenas F.J."/>
            <person name="Barrasa J.M."/>
            <person name="Sanchez-Garcia M."/>
            <person name="Camarero S."/>
            <person name="Miyauchi S."/>
            <person name="Serrano A."/>
            <person name="Linde D."/>
            <person name="Babiker R."/>
            <person name="Drula E."/>
            <person name="Ayuso-Fernandez I."/>
            <person name="Pacheco R."/>
            <person name="Padilla G."/>
            <person name="Ferreira P."/>
            <person name="Barriuso J."/>
            <person name="Kellner H."/>
            <person name="Castanera R."/>
            <person name="Alfaro M."/>
            <person name="Ramirez L."/>
            <person name="Pisabarro A.G."/>
            <person name="Kuo A."/>
            <person name="Tritt A."/>
            <person name="Lipzen A."/>
            <person name="He G."/>
            <person name="Yan M."/>
            <person name="Ng V."/>
            <person name="Cullen D."/>
            <person name="Martin F."/>
            <person name="Rosso M.-N."/>
            <person name="Henrissat B."/>
            <person name="Hibbett D."/>
            <person name="Martinez A.T."/>
            <person name="Grigoriev I.V."/>
        </authorList>
    </citation>
    <scope>NUCLEOTIDE SEQUENCE</scope>
    <source>
        <strain evidence="3">CBS 506.95</strain>
    </source>
</reference>
<feature type="transmembrane region" description="Helical" evidence="1">
    <location>
        <begin position="179"/>
        <end position="207"/>
    </location>
</feature>